<gene>
    <name evidence="3" type="ORF">D3P04_01210</name>
</gene>
<dbReference type="EC" id="4.3.2.7" evidence="1"/>
<dbReference type="GO" id="GO:0006751">
    <property type="term" value="P:glutathione catabolic process"/>
    <property type="evidence" value="ECO:0007669"/>
    <property type="project" value="InterPro"/>
</dbReference>
<dbReference type="OrthoDB" id="9795692at2"/>
<sequence>METGTLWVFGYGSLIWDPGFRPSRQLPARLEDWQRRFCIQSQHYRGTVEQPGLVLALDEAPGRYCEGLALAVPAGQEEAALASLRARELARPAYREIRVTLSLRQGGQVDAVTYVVNGAHDSYCLMPVQEQAQIIARATGEKGPNCDYLWNTAERLRHLRISDPEIEHLSDEVRRLRGAA</sequence>
<dbReference type="InterPro" id="IPR036568">
    <property type="entry name" value="GGCT-like_sf"/>
</dbReference>
<dbReference type="Proteomes" id="UP000284202">
    <property type="component" value="Unassembled WGS sequence"/>
</dbReference>
<dbReference type="InterPro" id="IPR006840">
    <property type="entry name" value="ChaC"/>
</dbReference>
<dbReference type="PANTHER" id="PTHR12192">
    <property type="entry name" value="CATION TRANSPORT PROTEIN CHAC-RELATED"/>
    <property type="match status" value="1"/>
</dbReference>
<dbReference type="SUPFAM" id="SSF110857">
    <property type="entry name" value="Gamma-glutamyl cyclotransferase-like"/>
    <property type="match status" value="1"/>
</dbReference>
<reference evidence="4" key="1">
    <citation type="submission" date="2018-09" db="EMBL/GenBank/DDBJ databases">
        <title>Acidovorax cavernicola nov. sp. isolated from Gruta de las Maravillas (Aracena, Spain).</title>
        <authorList>
            <person name="Jurado V."/>
            <person name="Gutierrez-Patricio S."/>
            <person name="Gonzalez-Pimentel J.L."/>
            <person name="Miller A.Z."/>
            <person name="Laiz L."/>
            <person name="Saiz-Jimenez C."/>
        </authorList>
    </citation>
    <scope>NUCLEOTIDE SEQUENCE [LARGE SCALE GENOMIC DNA]</scope>
    <source>
        <strain evidence="4">1011MAR3C25</strain>
    </source>
</reference>
<evidence type="ECO:0000313" key="3">
    <source>
        <dbReference type="EMBL" id="RJE89289.1"/>
    </source>
</evidence>
<evidence type="ECO:0000256" key="2">
    <source>
        <dbReference type="ARBA" id="ARBA00023239"/>
    </source>
</evidence>
<name>A0A418T7T6_9RHOB</name>
<accession>A0A418T7T6</accession>
<dbReference type="AlphaFoldDB" id="A0A418T7T6"/>
<dbReference type="GO" id="GO:0061928">
    <property type="term" value="F:glutathione specific gamma-glutamylcyclotransferase activity"/>
    <property type="evidence" value="ECO:0007669"/>
    <property type="project" value="UniProtKB-EC"/>
</dbReference>
<keyword evidence="4" id="KW-1185">Reference proteome</keyword>
<proteinExistence type="predicted"/>
<organism evidence="3 4">
    <name type="scientific">Paracoccus onubensis</name>
    <dbReference type="NCBI Taxonomy" id="1675788"/>
    <lineage>
        <taxon>Bacteria</taxon>
        <taxon>Pseudomonadati</taxon>
        <taxon>Pseudomonadota</taxon>
        <taxon>Alphaproteobacteria</taxon>
        <taxon>Rhodobacterales</taxon>
        <taxon>Paracoccaceae</taxon>
        <taxon>Paracoccus</taxon>
    </lineage>
</organism>
<protein>
    <recommendedName>
        <fullName evidence="1">glutathione-specific gamma-glutamylcyclotransferase</fullName>
        <ecNumber evidence="1">4.3.2.7</ecNumber>
    </recommendedName>
</protein>
<keyword evidence="2" id="KW-0456">Lyase</keyword>
<dbReference type="CDD" id="cd06661">
    <property type="entry name" value="GGCT_like"/>
    <property type="match status" value="1"/>
</dbReference>
<dbReference type="EMBL" id="QZCG01000001">
    <property type="protein sequence ID" value="RJE89289.1"/>
    <property type="molecule type" value="Genomic_DNA"/>
</dbReference>
<dbReference type="Gene3D" id="3.10.490.10">
    <property type="entry name" value="Gamma-glutamyl cyclotransferase-like"/>
    <property type="match status" value="1"/>
</dbReference>
<keyword evidence="3" id="KW-0808">Transferase</keyword>
<dbReference type="GO" id="GO:0016740">
    <property type="term" value="F:transferase activity"/>
    <property type="evidence" value="ECO:0007669"/>
    <property type="project" value="UniProtKB-KW"/>
</dbReference>
<dbReference type="Pfam" id="PF04752">
    <property type="entry name" value="ChaC"/>
    <property type="match status" value="1"/>
</dbReference>
<dbReference type="RefSeq" id="WP_119745084.1">
    <property type="nucleotide sequence ID" value="NZ_QZCG01000001.1"/>
</dbReference>
<dbReference type="InterPro" id="IPR013024">
    <property type="entry name" value="GGCT-like"/>
</dbReference>
<evidence type="ECO:0000256" key="1">
    <source>
        <dbReference type="ARBA" id="ARBA00012344"/>
    </source>
</evidence>
<comment type="caution">
    <text evidence="3">The sequence shown here is derived from an EMBL/GenBank/DDBJ whole genome shotgun (WGS) entry which is preliminary data.</text>
</comment>
<dbReference type="PANTHER" id="PTHR12192:SF2">
    <property type="entry name" value="GLUTATHIONE-SPECIFIC GAMMA-GLUTAMYLCYCLOTRANSFERASE 2"/>
    <property type="match status" value="1"/>
</dbReference>
<evidence type="ECO:0000313" key="4">
    <source>
        <dbReference type="Proteomes" id="UP000284202"/>
    </source>
</evidence>
<dbReference type="GO" id="GO:0005737">
    <property type="term" value="C:cytoplasm"/>
    <property type="evidence" value="ECO:0007669"/>
    <property type="project" value="TreeGrafter"/>
</dbReference>